<dbReference type="CDD" id="cd03679">
    <property type="entry name" value="MM_CoA_mutase_alpha_like"/>
    <property type="match status" value="1"/>
</dbReference>
<comment type="similarity">
    <text evidence="2">Belongs to the methylmalonyl-CoA mutase family.</text>
</comment>
<dbReference type="InterPro" id="IPR016176">
    <property type="entry name" value="Cbl-dep_enz_cat"/>
</dbReference>
<keyword evidence="5" id="KW-0479">Metal-binding</keyword>
<proteinExistence type="inferred from homology"/>
<dbReference type="InterPro" id="IPR036724">
    <property type="entry name" value="Cobalamin-bd_sf"/>
</dbReference>
<keyword evidence="7" id="KW-0170">Cobalt</keyword>
<dbReference type="EMBL" id="JACOME010000002">
    <property type="protein sequence ID" value="MBC3846896.1"/>
    <property type="molecule type" value="Genomic_DNA"/>
</dbReference>
<feature type="domain" description="B12-binding" evidence="8">
    <location>
        <begin position="579"/>
        <end position="706"/>
    </location>
</feature>
<dbReference type="NCBIfam" id="TIGR00640">
    <property type="entry name" value="acid_CoA_mut_C"/>
    <property type="match status" value="1"/>
</dbReference>
<dbReference type="InterPro" id="IPR006159">
    <property type="entry name" value="Acid_CoA_mut_C"/>
</dbReference>
<dbReference type="EC" id="5.4.99.2" evidence="3"/>
<dbReference type="RefSeq" id="WP_186845995.1">
    <property type="nucleotide sequence ID" value="NZ_JACOME010000002.1"/>
</dbReference>
<accession>A0ABR6Y2C8</accession>
<dbReference type="Proteomes" id="UP000607435">
    <property type="component" value="Unassembled WGS sequence"/>
</dbReference>
<evidence type="ECO:0000256" key="6">
    <source>
        <dbReference type="ARBA" id="ARBA00023235"/>
    </source>
</evidence>
<dbReference type="GO" id="GO:0004494">
    <property type="term" value="F:methylmalonyl-CoA mutase activity"/>
    <property type="evidence" value="ECO:0007669"/>
    <property type="project" value="UniProtKB-EC"/>
</dbReference>
<dbReference type="InterPro" id="IPR006099">
    <property type="entry name" value="MeMalonylCoA_mutase_a/b_cat"/>
</dbReference>
<dbReference type="InterPro" id="IPR006098">
    <property type="entry name" value="MMCoA_mutase_a_cat"/>
</dbReference>
<dbReference type="SUPFAM" id="SSF52242">
    <property type="entry name" value="Cobalamin (vitamin B12)-binding domain"/>
    <property type="match status" value="1"/>
</dbReference>
<comment type="cofactor">
    <cofactor evidence="1">
        <name>adenosylcob(III)alamin</name>
        <dbReference type="ChEBI" id="CHEBI:18408"/>
    </cofactor>
</comment>
<dbReference type="NCBIfam" id="NF006944">
    <property type="entry name" value="PRK09426.1"/>
    <property type="match status" value="1"/>
</dbReference>
<comment type="caution">
    <text evidence="9">The sequence shown here is derived from an EMBL/GenBank/DDBJ whole genome shotgun (WGS) entry which is preliminary data.</text>
</comment>
<dbReference type="NCBIfam" id="TIGR00641">
    <property type="entry name" value="acid_CoA_mut_N"/>
    <property type="match status" value="1"/>
</dbReference>
<evidence type="ECO:0000256" key="2">
    <source>
        <dbReference type="ARBA" id="ARBA00008465"/>
    </source>
</evidence>
<dbReference type="Gene3D" id="3.40.50.280">
    <property type="entry name" value="Cobalamin-binding domain"/>
    <property type="match status" value="1"/>
</dbReference>
<dbReference type="InterPro" id="IPR006158">
    <property type="entry name" value="Cobalamin-bd"/>
</dbReference>
<dbReference type="PANTHER" id="PTHR48101:SF4">
    <property type="entry name" value="METHYLMALONYL-COA MUTASE, MITOCHONDRIAL"/>
    <property type="match status" value="1"/>
</dbReference>
<gene>
    <name evidence="9" type="primary">scpA</name>
    <name evidence="9" type="ORF">H6H04_10940</name>
</gene>
<organism evidence="9 10">
    <name type="scientific">Winogradskyella echinorum</name>
    <dbReference type="NCBI Taxonomy" id="538189"/>
    <lineage>
        <taxon>Bacteria</taxon>
        <taxon>Pseudomonadati</taxon>
        <taxon>Bacteroidota</taxon>
        <taxon>Flavobacteriia</taxon>
        <taxon>Flavobacteriales</taxon>
        <taxon>Flavobacteriaceae</taxon>
        <taxon>Winogradskyella</taxon>
    </lineage>
</organism>
<name>A0ABR6Y2C8_9FLAO</name>
<evidence type="ECO:0000256" key="1">
    <source>
        <dbReference type="ARBA" id="ARBA00001922"/>
    </source>
</evidence>
<keyword evidence="4" id="KW-0846">Cobalamin</keyword>
<protein>
    <recommendedName>
        <fullName evidence="3">methylmalonyl-CoA mutase</fullName>
        <ecNumber evidence="3">5.4.99.2</ecNumber>
    </recommendedName>
</protein>
<evidence type="ECO:0000313" key="9">
    <source>
        <dbReference type="EMBL" id="MBC3846896.1"/>
    </source>
</evidence>
<reference evidence="9 10" key="1">
    <citation type="submission" date="2020-08" db="EMBL/GenBank/DDBJ databases">
        <title>Winogradskyella ouciana sp. nov., isolated from the hadal seawater of the Mariana Trench.</title>
        <authorList>
            <person name="He X."/>
        </authorList>
    </citation>
    <scope>NUCLEOTIDE SEQUENCE [LARGE SCALE GENOMIC DNA]</scope>
    <source>
        <strain evidence="9 10">KCTC 22026</strain>
    </source>
</reference>
<dbReference type="PANTHER" id="PTHR48101">
    <property type="entry name" value="METHYLMALONYL-COA MUTASE, MITOCHONDRIAL-RELATED"/>
    <property type="match status" value="1"/>
</dbReference>
<evidence type="ECO:0000256" key="4">
    <source>
        <dbReference type="ARBA" id="ARBA00022628"/>
    </source>
</evidence>
<evidence type="ECO:0000259" key="8">
    <source>
        <dbReference type="PROSITE" id="PS51332"/>
    </source>
</evidence>
<keyword evidence="6 9" id="KW-0413">Isomerase</keyword>
<keyword evidence="10" id="KW-1185">Reference proteome</keyword>
<evidence type="ECO:0000256" key="7">
    <source>
        <dbReference type="ARBA" id="ARBA00023285"/>
    </source>
</evidence>
<evidence type="ECO:0000256" key="5">
    <source>
        <dbReference type="ARBA" id="ARBA00022723"/>
    </source>
</evidence>
<dbReference type="Pfam" id="PF02310">
    <property type="entry name" value="B12-binding"/>
    <property type="match status" value="1"/>
</dbReference>
<dbReference type="InterPro" id="IPR058549">
    <property type="entry name" value="MeMalonylCoA_mutase_a/b_site"/>
</dbReference>
<dbReference type="Gene3D" id="3.20.20.240">
    <property type="entry name" value="Methylmalonyl-CoA mutase"/>
    <property type="match status" value="1"/>
</dbReference>
<dbReference type="SUPFAM" id="SSF51703">
    <property type="entry name" value="Cobalamin (vitamin B12)-dependent enzymes"/>
    <property type="match status" value="1"/>
</dbReference>
<dbReference type="Pfam" id="PF01642">
    <property type="entry name" value="MM_CoA_mutase"/>
    <property type="match status" value="1"/>
</dbReference>
<dbReference type="PROSITE" id="PS00544">
    <property type="entry name" value="METMALONYL_COA_MUTASE"/>
    <property type="match status" value="1"/>
</dbReference>
<evidence type="ECO:0000313" key="10">
    <source>
        <dbReference type="Proteomes" id="UP000607435"/>
    </source>
</evidence>
<dbReference type="CDD" id="cd02071">
    <property type="entry name" value="MM_CoA_mut_B12_BD"/>
    <property type="match status" value="1"/>
</dbReference>
<sequence length="706" mass="78050">MTRKSIQHIELKSSSNKTSEDIKVFKTAEDIDVKSTYSKEDIKNAEHLNFVAGIAPNLRGPYSTMYVRRPWTIRQYAGFSTAEESNAFYRRNLAAGQKGLSVAFDLATHRGYDSDHERVVGDVGKAGVAIDSVEDMKILFDQIPLDKMSVSMTMNGAVLPIMAFYIVAAEEQGVAPELLAGTIQNDILKEFMVRNTYIYPPTPSMKIISDIFQYTSKNMPKFNSISISGYHMQEAGATCDIELAYTLADGLEYIRKGLEAGMDIDTFAPRLSFFWAIGMNHFMEIAKMRAARMLWAKLVKQFNPKNQKSLALRTHCQTSGWSLTEQDPFNNVARTCIEASAAAFGGTQSLHTNALDEAIALPTDFSARIARNTQIYLQQETHITKTVDPWAGSYYVEKLTDDIAHKAWQLIEEVEALGGMTKAIEAGIPKLRIEEAAARKQARIDSSQDIIVGVNKYRLDEEDPIATLEVDNQTVRNQQIERLNHIKAIRDTNAVNQALSKLTEAAKTSEDNLLALAVDAARKRATLGEISDALEAEFGRHKAQIKSFSGVYSKEIKDDKSFEKARALADKFAEQDGRRPRIMIAKMGQDGHDRGAKVVATGYADVGFDVDIGPLFQTPKEAAKQAVENDVHILGVSSLAAGHKTLVPQVIKELKAYGRDDIMVIVGGVIPKQDYQYLFDAGAVAVFGPGTKISDAAIQILEILID</sequence>
<evidence type="ECO:0000256" key="3">
    <source>
        <dbReference type="ARBA" id="ARBA00012398"/>
    </source>
</evidence>
<dbReference type="PROSITE" id="PS51332">
    <property type="entry name" value="B12_BINDING"/>
    <property type="match status" value="1"/>
</dbReference>